<protein>
    <submittedName>
        <fullName evidence="4">Predicted naringenin-chalcone synthase</fullName>
    </submittedName>
</protein>
<evidence type="ECO:0000313" key="4">
    <source>
        <dbReference type="EMBL" id="VFK09719.1"/>
    </source>
</evidence>
<dbReference type="InterPro" id="IPR011141">
    <property type="entry name" value="Polyketide_synthase_type-III"/>
</dbReference>
<dbReference type="PANTHER" id="PTHR11877:SF46">
    <property type="entry name" value="TYPE III POLYKETIDE SYNTHASE A"/>
    <property type="match status" value="1"/>
</dbReference>
<dbReference type="InterPro" id="IPR016039">
    <property type="entry name" value="Thiolase-like"/>
</dbReference>
<dbReference type="AlphaFoldDB" id="A0A450VY69"/>
<gene>
    <name evidence="4" type="ORF">BECKLPF1236B_GA0070989_101126</name>
</gene>
<dbReference type="Pfam" id="PF02797">
    <property type="entry name" value="Chal_sti_synt_C"/>
    <property type="match status" value="1"/>
</dbReference>
<reference evidence="4" key="1">
    <citation type="submission" date="2019-02" db="EMBL/GenBank/DDBJ databases">
        <authorList>
            <person name="Gruber-Vodicka R. H."/>
            <person name="Seah K. B. B."/>
        </authorList>
    </citation>
    <scope>NUCLEOTIDE SEQUENCE</scope>
    <source>
        <strain evidence="4">BECK_S313</strain>
    </source>
</reference>
<dbReference type="InterPro" id="IPR012328">
    <property type="entry name" value="Chalcone/stilbene_synt_C"/>
</dbReference>
<name>A0A450VY69_9GAMM</name>
<accession>A0A450VY69</accession>
<organism evidence="4">
    <name type="scientific">Candidatus Kentrum sp. LPFa</name>
    <dbReference type="NCBI Taxonomy" id="2126335"/>
    <lineage>
        <taxon>Bacteria</taxon>
        <taxon>Pseudomonadati</taxon>
        <taxon>Pseudomonadota</taxon>
        <taxon>Gammaproteobacteria</taxon>
        <taxon>Candidatus Kentrum</taxon>
    </lineage>
</organism>
<dbReference type="EMBL" id="CAADFK010000011">
    <property type="protein sequence ID" value="VFK09719.1"/>
    <property type="molecule type" value="Genomic_DNA"/>
</dbReference>
<feature type="domain" description="Chalcone/stilbene synthase C-terminal" evidence="3">
    <location>
        <begin position="255"/>
        <end position="394"/>
    </location>
</feature>
<dbReference type="GO" id="GO:0030639">
    <property type="term" value="P:polyketide biosynthetic process"/>
    <property type="evidence" value="ECO:0007669"/>
    <property type="project" value="TreeGrafter"/>
</dbReference>
<proteinExistence type="inferred from homology"/>
<dbReference type="Gene3D" id="3.40.47.10">
    <property type="match status" value="1"/>
</dbReference>
<dbReference type="GO" id="GO:0016747">
    <property type="term" value="F:acyltransferase activity, transferring groups other than amino-acyl groups"/>
    <property type="evidence" value="ECO:0007669"/>
    <property type="project" value="InterPro"/>
</dbReference>
<dbReference type="SUPFAM" id="SSF53901">
    <property type="entry name" value="Thiolase-like"/>
    <property type="match status" value="2"/>
</dbReference>
<evidence type="ECO:0000256" key="2">
    <source>
        <dbReference type="ARBA" id="ARBA00022679"/>
    </source>
</evidence>
<evidence type="ECO:0000259" key="3">
    <source>
        <dbReference type="Pfam" id="PF02797"/>
    </source>
</evidence>
<comment type="similarity">
    <text evidence="1">Belongs to the thiolase-like superfamily. Chalcone/stilbene synthases family.</text>
</comment>
<sequence length="395" mass="43936">MQLSVVLSDFIPLHLSREIPQKKLVDQIANVFSLVQCAIKQPQSQEDANRILAETRGMVEHYGVSPDYIKQRELGAMANVDISGSPDDIYPTVIPQPLQQPHGLPLDQRMEKFRDAGQVLLEAHYADCQQAPSDIVHVTCTGYVSPSPVQQFVAANGWHDTLVTHSYDMGCCGAFSGVRSAHGLLSSSFAIGQPKSRIDIFHTEYSSLHVDFHELLPHKIIGTTLFGDGFIHYCAYSQQSFDSETKNGLKILSIDDQMLPGSEQQVFWDVSQHHFDLFIAPTIPDFTTKYSKGFVERLATLAGYRLEDIKDDLIFAVHAGGPKILDQTEQVFQISREQLRYSWDVLNNRGNIVSATVPYIWHAIVNDDTVPKGTLVVSMAFGPGLTACGMLMEKV</sequence>
<dbReference type="PANTHER" id="PTHR11877">
    <property type="entry name" value="HYDROXYMETHYLGLUTARYL-COA SYNTHASE"/>
    <property type="match status" value="1"/>
</dbReference>
<keyword evidence="2" id="KW-0808">Transferase</keyword>
<evidence type="ECO:0000256" key="1">
    <source>
        <dbReference type="ARBA" id="ARBA00005531"/>
    </source>
</evidence>